<dbReference type="RefSeq" id="WP_102482428.1">
    <property type="nucleotide sequence ID" value="NZ_MCSW01000170.1"/>
</dbReference>
<accession>A0A2N7CEQ0</accession>
<organism evidence="1 2">
    <name type="scientific">Vibrio splendidus</name>
    <dbReference type="NCBI Taxonomy" id="29497"/>
    <lineage>
        <taxon>Bacteria</taxon>
        <taxon>Pseudomonadati</taxon>
        <taxon>Pseudomonadota</taxon>
        <taxon>Gammaproteobacteria</taxon>
        <taxon>Vibrionales</taxon>
        <taxon>Vibrionaceae</taxon>
        <taxon>Vibrio</taxon>
    </lineage>
</organism>
<dbReference type="Proteomes" id="UP000235405">
    <property type="component" value="Unassembled WGS sequence"/>
</dbReference>
<dbReference type="AlphaFoldDB" id="A0A2N7CEQ0"/>
<reference evidence="2" key="1">
    <citation type="submission" date="2016-07" db="EMBL/GenBank/DDBJ databases">
        <title>Nontailed viruses are major unrecognized killers of bacteria in the ocean.</title>
        <authorList>
            <person name="Kauffman K."/>
            <person name="Hussain F."/>
            <person name="Yang J."/>
            <person name="Arevalo P."/>
            <person name="Brown J."/>
            <person name="Cutler M."/>
            <person name="Kelly L."/>
            <person name="Polz M.F."/>
        </authorList>
    </citation>
    <scope>NUCLEOTIDE SEQUENCE [LARGE SCALE GENOMIC DNA]</scope>
    <source>
        <strain evidence="2">10N.286.54.F3</strain>
    </source>
</reference>
<dbReference type="EMBL" id="MCSW01000170">
    <property type="protein sequence ID" value="PMF21566.1"/>
    <property type="molecule type" value="Genomic_DNA"/>
</dbReference>
<evidence type="ECO:0000313" key="1">
    <source>
        <dbReference type="EMBL" id="PMF21566.1"/>
    </source>
</evidence>
<comment type="caution">
    <text evidence="1">The sequence shown here is derived from an EMBL/GenBank/DDBJ whole genome shotgun (WGS) entry which is preliminary data.</text>
</comment>
<proteinExistence type="predicted"/>
<sequence length="168" mass="18976">MNNKTNTAIFVVLLGVLVGWLSTFIPKSHLEGHYLANTASVINPSNNMIHNQSSINIEFKKNDSYDLLYVSTKQVGFTSSGSYSVTQHDISLDENQHQQIIPNRELSFYEKVMISEGSTLSSDAMPYIPLNREEFLLVTRYGMIHFCKKVVCSELSTYSNDIPDVDMN</sequence>
<evidence type="ECO:0000313" key="2">
    <source>
        <dbReference type="Proteomes" id="UP000235405"/>
    </source>
</evidence>
<gene>
    <name evidence="1" type="ORF">BCV19_08335</name>
</gene>
<protein>
    <submittedName>
        <fullName evidence="1">Uncharacterized protein</fullName>
    </submittedName>
</protein>
<name>A0A2N7CEQ0_VIBSP</name>